<evidence type="ECO:0000313" key="1">
    <source>
        <dbReference type="EMBL" id="KAL0979426.1"/>
    </source>
</evidence>
<accession>A0ABD0X865</accession>
<evidence type="ECO:0000313" key="2">
    <source>
        <dbReference type="Proteomes" id="UP001557470"/>
    </source>
</evidence>
<comment type="caution">
    <text evidence="1">The sequence shown here is derived from an EMBL/GenBank/DDBJ whole genome shotgun (WGS) entry which is preliminary data.</text>
</comment>
<dbReference type="AlphaFoldDB" id="A0ABD0X865"/>
<organism evidence="1 2">
    <name type="scientific">Umbra pygmaea</name>
    <name type="common">Eastern mudminnow</name>
    <dbReference type="NCBI Taxonomy" id="75934"/>
    <lineage>
        <taxon>Eukaryota</taxon>
        <taxon>Metazoa</taxon>
        <taxon>Chordata</taxon>
        <taxon>Craniata</taxon>
        <taxon>Vertebrata</taxon>
        <taxon>Euteleostomi</taxon>
        <taxon>Actinopterygii</taxon>
        <taxon>Neopterygii</taxon>
        <taxon>Teleostei</taxon>
        <taxon>Protacanthopterygii</taxon>
        <taxon>Esociformes</taxon>
        <taxon>Umbridae</taxon>
        <taxon>Umbra</taxon>
    </lineage>
</organism>
<gene>
    <name evidence="1" type="ORF">UPYG_G00184920</name>
</gene>
<name>A0ABD0X865_UMBPY</name>
<proteinExistence type="predicted"/>
<sequence length="93" mass="10946">MTPAPACTMRKENQANALHAIHISEEYPTISHDVGCILFLLLQYLTRYQFNRVLDVVEREIRIMDVQPTNLQQLRPTCFTSKEYLMNRLEILH</sequence>
<reference evidence="1 2" key="1">
    <citation type="submission" date="2024-06" db="EMBL/GenBank/DDBJ databases">
        <authorList>
            <person name="Pan Q."/>
            <person name="Wen M."/>
            <person name="Jouanno E."/>
            <person name="Zahm M."/>
            <person name="Klopp C."/>
            <person name="Cabau C."/>
            <person name="Louis A."/>
            <person name="Berthelot C."/>
            <person name="Parey E."/>
            <person name="Roest Crollius H."/>
            <person name="Montfort J."/>
            <person name="Robinson-Rechavi M."/>
            <person name="Bouchez O."/>
            <person name="Lampietro C."/>
            <person name="Lopez Roques C."/>
            <person name="Donnadieu C."/>
            <person name="Postlethwait J."/>
            <person name="Bobe J."/>
            <person name="Verreycken H."/>
            <person name="Guiguen Y."/>
        </authorList>
    </citation>
    <scope>NUCLEOTIDE SEQUENCE [LARGE SCALE GENOMIC DNA]</scope>
    <source>
        <strain evidence="1">Up_M1</strain>
        <tissue evidence="1">Testis</tissue>
    </source>
</reference>
<protein>
    <submittedName>
        <fullName evidence="1">Uncharacterized protein</fullName>
    </submittedName>
</protein>
<dbReference type="Proteomes" id="UP001557470">
    <property type="component" value="Unassembled WGS sequence"/>
</dbReference>
<dbReference type="EMBL" id="JAGEUA010000005">
    <property type="protein sequence ID" value="KAL0979426.1"/>
    <property type="molecule type" value="Genomic_DNA"/>
</dbReference>
<keyword evidence="2" id="KW-1185">Reference proteome</keyword>